<dbReference type="Pfam" id="PF13489">
    <property type="entry name" value="Methyltransf_23"/>
    <property type="match status" value="1"/>
</dbReference>
<accession>A0AAV3X3L4</accession>
<gene>
    <name evidence="1" type="ORF">MiSe_05060</name>
</gene>
<protein>
    <submittedName>
        <fullName evidence="1">Methyltransferase, putative</fullName>
    </submittedName>
</protein>
<name>A0AAV3X3L4_9CYAN</name>
<sequence length="282" mass="32023">MNCPICDAPTRRLFKKYGYWIRVCETCFHQFAELSPTLAHGEQVYGDEYFEGGGAGYPNYLGEAKILRSHSRRYSKILARYMQPGTMLDVGAAAGFILQGFTDGGWTGRGIEPNPRMAEYGRMHLGLPIETGTLEEFKTSDCYDLITMIQVIPHFFALKSALQTAEKVTKPNGYWLIETWNRESLMARIFGKNWHEYSPPSVLHWFSPSGLQNLTTQFGFREIARGRPSKWIQASHGKSLLGYKLKGSTLGKLAMKVVNLIPDDLSIPYPSEDLFWALYQKQ</sequence>
<dbReference type="SUPFAM" id="SSF53335">
    <property type="entry name" value="S-adenosyl-L-methionine-dependent methyltransferases"/>
    <property type="match status" value="1"/>
</dbReference>
<dbReference type="PANTHER" id="PTHR43861:SF6">
    <property type="entry name" value="METHYLTRANSFERASE TYPE 11"/>
    <property type="match status" value="1"/>
</dbReference>
<proteinExistence type="predicted"/>
<dbReference type="GO" id="GO:0008168">
    <property type="term" value="F:methyltransferase activity"/>
    <property type="evidence" value="ECO:0007669"/>
    <property type="project" value="UniProtKB-KW"/>
</dbReference>
<comment type="caution">
    <text evidence="1">The sequence shown here is derived from an EMBL/GenBank/DDBJ whole genome shotgun (WGS) entry which is preliminary data.</text>
</comment>
<dbReference type="RefSeq" id="WP_226574185.1">
    <property type="nucleotide sequence ID" value="NZ_BLAY01000004.1"/>
</dbReference>
<dbReference type="EMBL" id="BLAY01000004">
    <property type="protein sequence ID" value="GET35761.1"/>
    <property type="molecule type" value="Genomic_DNA"/>
</dbReference>
<dbReference type="InterPro" id="IPR029063">
    <property type="entry name" value="SAM-dependent_MTases_sf"/>
</dbReference>
<dbReference type="PANTHER" id="PTHR43861">
    <property type="entry name" value="TRANS-ACONITATE 2-METHYLTRANSFERASE-RELATED"/>
    <property type="match status" value="1"/>
</dbReference>
<evidence type="ECO:0000313" key="1">
    <source>
        <dbReference type="EMBL" id="GET35761.1"/>
    </source>
</evidence>
<dbReference type="CDD" id="cd02440">
    <property type="entry name" value="AdoMet_MTases"/>
    <property type="match status" value="1"/>
</dbReference>
<dbReference type="Proteomes" id="UP001050975">
    <property type="component" value="Unassembled WGS sequence"/>
</dbReference>
<dbReference type="GO" id="GO:0032259">
    <property type="term" value="P:methylation"/>
    <property type="evidence" value="ECO:0007669"/>
    <property type="project" value="UniProtKB-KW"/>
</dbReference>
<dbReference type="AlphaFoldDB" id="A0AAV3X3L4"/>
<keyword evidence="2" id="KW-1185">Reference proteome</keyword>
<keyword evidence="1" id="KW-0808">Transferase</keyword>
<keyword evidence="1" id="KW-0489">Methyltransferase</keyword>
<reference evidence="1" key="1">
    <citation type="submission" date="2019-10" db="EMBL/GenBank/DDBJ databases">
        <title>Draft genome sequece of Microseira wollei NIES-4236.</title>
        <authorList>
            <person name="Yamaguchi H."/>
            <person name="Suzuki S."/>
            <person name="Kawachi M."/>
        </authorList>
    </citation>
    <scope>NUCLEOTIDE SEQUENCE</scope>
    <source>
        <strain evidence="1">NIES-4236</strain>
    </source>
</reference>
<evidence type="ECO:0000313" key="2">
    <source>
        <dbReference type="Proteomes" id="UP001050975"/>
    </source>
</evidence>
<dbReference type="Gene3D" id="3.40.50.150">
    <property type="entry name" value="Vaccinia Virus protein VP39"/>
    <property type="match status" value="1"/>
</dbReference>
<organism evidence="1 2">
    <name type="scientific">Microseira wollei NIES-4236</name>
    <dbReference type="NCBI Taxonomy" id="2530354"/>
    <lineage>
        <taxon>Bacteria</taxon>
        <taxon>Bacillati</taxon>
        <taxon>Cyanobacteriota</taxon>
        <taxon>Cyanophyceae</taxon>
        <taxon>Oscillatoriophycideae</taxon>
        <taxon>Aerosakkonematales</taxon>
        <taxon>Aerosakkonemataceae</taxon>
        <taxon>Microseira</taxon>
    </lineage>
</organism>